<dbReference type="Pfam" id="PF00063">
    <property type="entry name" value="Myosin_head"/>
    <property type="match status" value="1"/>
</dbReference>
<dbReference type="GO" id="GO:0005737">
    <property type="term" value="C:cytoplasm"/>
    <property type="evidence" value="ECO:0007669"/>
    <property type="project" value="TreeGrafter"/>
</dbReference>
<feature type="binding site" evidence="9">
    <location>
        <begin position="168"/>
        <end position="175"/>
    </location>
    <ligand>
        <name>ATP</name>
        <dbReference type="ChEBI" id="CHEBI:30616"/>
    </ligand>
</feature>
<dbReference type="InterPro" id="IPR027417">
    <property type="entry name" value="P-loop_NTPase"/>
</dbReference>
<dbReference type="Gene3D" id="1.20.58.530">
    <property type="match status" value="1"/>
</dbReference>
<dbReference type="GO" id="GO:0051015">
    <property type="term" value="F:actin filament binding"/>
    <property type="evidence" value="ECO:0007669"/>
    <property type="project" value="TreeGrafter"/>
</dbReference>
<dbReference type="CDD" id="cd23767">
    <property type="entry name" value="IQCD"/>
    <property type="match status" value="1"/>
</dbReference>
<comment type="similarity">
    <text evidence="1 9">Belongs to the TRAFAC class myosin-kinesin ATPase superfamily. Myosin family.</text>
</comment>
<reference evidence="14" key="1">
    <citation type="journal article" date="2023" name="Mol. Phylogenet. Evol.">
        <title>Genome-scale phylogeny and comparative genomics of the fungal order Sordariales.</title>
        <authorList>
            <person name="Hensen N."/>
            <person name="Bonometti L."/>
            <person name="Westerberg I."/>
            <person name="Brannstrom I.O."/>
            <person name="Guillou S."/>
            <person name="Cros-Aarteil S."/>
            <person name="Calhoun S."/>
            <person name="Haridas S."/>
            <person name="Kuo A."/>
            <person name="Mondo S."/>
            <person name="Pangilinan J."/>
            <person name="Riley R."/>
            <person name="LaButti K."/>
            <person name="Andreopoulos B."/>
            <person name="Lipzen A."/>
            <person name="Chen C."/>
            <person name="Yan M."/>
            <person name="Daum C."/>
            <person name="Ng V."/>
            <person name="Clum A."/>
            <person name="Steindorff A."/>
            <person name="Ohm R.A."/>
            <person name="Martin F."/>
            <person name="Silar P."/>
            <person name="Natvig D.O."/>
            <person name="Lalanne C."/>
            <person name="Gautier V."/>
            <person name="Ament-Velasquez S.L."/>
            <person name="Kruys A."/>
            <person name="Hutchinson M.I."/>
            <person name="Powell A.J."/>
            <person name="Barry K."/>
            <person name="Miller A.N."/>
            <person name="Grigoriev I.V."/>
            <person name="Debuchy R."/>
            <person name="Gladieux P."/>
            <person name="Hiltunen Thoren M."/>
            <person name="Johannesson H."/>
        </authorList>
    </citation>
    <scope>NUCLEOTIDE SEQUENCE</scope>
    <source>
        <strain evidence="14">CBS 315.58</strain>
    </source>
</reference>
<dbReference type="Gene3D" id="1.10.10.820">
    <property type="match status" value="1"/>
</dbReference>
<evidence type="ECO:0000256" key="4">
    <source>
        <dbReference type="ARBA" id="ARBA00022840"/>
    </source>
</evidence>
<keyword evidence="7 9" id="KW-0505">Motor protein</keyword>
<dbReference type="PROSITE" id="PS51456">
    <property type="entry name" value="MYOSIN_MOTOR"/>
    <property type="match status" value="1"/>
</dbReference>
<dbReference type="InterPro" id="IPR001609">
    <property type="entry name" value="Myosin_head_motor_dom-like"/>
</dbReference>
<dbReference type="Gene3D" id="1.20.120.720">
    <property type="entry name" value="Myosin VI head, motor domain, U50 subdomain"/>
    <property type="match status" value="1"/>
</dbReference>
<dbReference type="Pfam" id="PF01843">
    <property type="entry name" value="DIL"/>
    <property type="match status" value="1"/>
</dbReference>
<dbReference type="InterPro" id="IPR002710">
    <property type="entry name" value="Dilute_dom"/>
</dbReference>
<evidence type="ECO:0000256" key="6">
    <source>
        <dbReference type="ARBA" id="ARBA00023123"/>
    </source>
</evidence>
<reference evidence="14" key="2">
    <citation type="submission" date="2023-05" db="EMBL/GenBank/DDBJ databases">
        <authorList>
            <consortium name="Lawrence Berkeley National Laboratory"/>
            <person name="Steindorff A."/>
            <person name="Hensen N."/>
            <person name="Bonometti L."/>
            <person name="Westerberg I."/>
            <person name="Brannstrom I.O."/>
            <person name="Guillou S."/>
            <person name="Cros-Aarteil S."/>
            <person name="Calhoun S."/>
            <person name="Haridas S."/>
            <person name="Kuo A."/>
            <person name="Mondo S."/>
            <person name="Pangilinan J."/>
            <person name="Riley R."/>
            <person name="Labutti K."/>
            <person name="Andreopoulos B."/>
            <person name="Lipzen A."/>
            <person name="Chen C."/>
            <person name="Yanf M."/>
            <person name="Daum C."/>
            <person name="Ng V."/>
            <person name="Clum A."/>
            <person name="Ohm R."/>
            <person name="Martin F."/>
            <person name="Silar P."/>
            <person name="Natvig D."/>
            <person name="Lalanne C."/>
            <person name="Gautier V."/>
            <person name="Ament-Velasquez S.L."/>
            <person name="Kruys A."/>
            <person name="Hutchinson M.I."/>
            <person name="Powell A.J."/>
            <person name="Barry K."/>
            <person name="Miller A.N."/>
            <person name="Grigoriev I.V."/>
            <person name="Debuchy R."/>
            <person name="Gladieux P."/>
            <person name="Thoren M.H."/>
            <person name="Johannesson H."/>
        </authorList>
    </citation>
    <scope>NUCLEOTIDE SEQUENCE</scope>
    <source>
        <strain evidence="14">CBS 315.58</strain>
    </source>
</reference>
<dbReference type="GO" id="GO:0005524">
    <property type="term" value="F:ATP binding"/>
    <property type="evidence" value="ECO:0007669"/>
    <property type="project" value="UniProtKB-UniRule"/>
</dbReference>
<dbReference type="PRINTS" id="PR00193">
    <property type="entry name" value="MYOSINHEAVY"/>
</dbReference>
<dbReference type="SMART" id="SM00242">
    <property type="entry name" value="MYSc"/>
    <property type="match status" value="1"/>
</dbReference>
<evidence type="ECO:0000259" key="11">
    <source>
        <dbReference type="PROSITE" id="PS51126"/>
    </source>
</evidence>
<dbReference type="PANTHER" id="PTHR13140:SF706">
    <property type="entry name" value="DILUTE CLASS UNCONVENTIONAL MYOSIN, ISOFORM C"/>
    <property type="match status" value="1"/>
</dbReference>
<keyword evidence="2" id="KW-0677">Repeat</keyword>
<dbReference type="InterPro" id="IPR046943">
    <property type="entry name" value="Fungal_Myo2/2A_CBD"/>
</dbReference>
<dbReference type="FunFam" id="1.10.10.820:FF:000001">
    <property type="entry name" value="Myosin heavy chain"/>
    <property type="match status" value="1"/>
</dbReference>
<feature type="region of interest" description="Disordered" evidence="10">
    <location>
        <begin position="1558"/>
        <end position="1589"/>
    </location>
</feature>
<feature type="domain" description="Myosin motor" evidence="12">
    <location>
        <begin position="74"/>
        <end position="782"/>
    </location>
</feature>
<dbReference type="PROSITE" id="PS50096">
    <property type="entry name" value="IQ"/>
    <property type="match status" value="4"/>
</dbReference>
<dbReference type="GO" id="GO:0007015">
    <property type="term" value="P:actin filament organization"/>
    <property type="evidence" value="ECO:0007669"/>
    <property type="project" value="TreeGrafter"/>
</dbReference>
<feature type="region of interest" description="Actin-binding" evidence="9">
    <location>
        <begin position="656"/>
        <end position="678"/>
    </location>
</feature>
<evidence type="ECO:0000256" key="8">
    <source>
        <dbReference type="ARBA" id="ARBA00023203"/>
    </source>
</evidence>
<keyword evidence="5" id="KW-0175">Coiled coil</keyword>
<evidence type="ECO:0000256" key="9">
    <source>
        <dbReference type="PROSITE-ProRule" id="PRU00782"/>
    </source>
</evidence>
<evidence type="ECO:0000256" key="2">
    <source>
        <dbReference type="ARBA" id="ARBA00022737"/>
    </source>
</evidence>
<evidence type="ECO:0000259" key="12">
    <source>
        <dbReference type="PROSITE" id="PS51456"/>
    </source>
</evidence>
<dbReference type="PROSITE" id="PS51126">
    <property type="entry name" value="DILUTE"/>
    <property type="match status" value="1"/>
</dbReference>
<evidence type="ECO:0000256" key="3">
    <source>
        <dbReference type="ARBA" id="ARBA00022741"/>
    </source>
</evidence>
<keyword evidence="4 9" id="KW-0067">ATP-binding</keyword>
<dbReference type="CDD" id="cd15480">
    <property type="entry name" value="fMyo2p_CBD"/>
    <property type="match status" value="1"/>
</dbReference>
<keyword evidence="6 9" id="KW-0518">Myosin</keyword>
<feature type="region of interest" description="Disordered" evidence="10">
    <location>
        <begin position="1043"/>
        <end position="1063"/>
    </location>
</feature>
<dbReference type="GO" id="GO:0000146">
    <property type="term" value="F:microfilament motor activity"/>
    <property type="evidence" value="ECO:0007669"/>
    <property type="project" value="TreeGrafter"/>
</dbReference>
<feature type="domain" description="Myosin N-terminal SH3-like" evidence="13">
    <location>
        <begin position="6"/>
        <end position="61"/>
    </location>
</feature>
<dbReference type="InterPro" id="IPR000048">
    <property type="entry name" value="IQ_motif_EF-hand-BS"/>
</dbReference>
<dbReference type="SMART" id="SM01132">
    <property type="entry name" value="DIL"/>
    <property type="match status" value="1"/>
</dbReference>
<evidence type="ECO:0000256" key="10">
    <source>
        <dbReference type="SAM" id="MobiDB-lite"/>
    </source>
</evidence>
<evidence type="ECO:0000256" key="7">
    <source>
        <dbReference type="ARBA" id="ARBA00023175"/>
    </source>
</evidence>
<dbReference type="Gene3D" id="1.20.5.190">
    <property type="match status" value="2"/>
</dbReference>
<feature type="domain" description="Dilute" evidence="11">
    <location>
        <begin position="1229"/>
        <end position="1498"/>
    </location>
</feature>
<dbReference type="InterPro" id="IPR036103">
    <property type="entry name" value="MYSc_Myo5"/>
</dbReference>
<accession>A0AAN6XTV5</accession>
<dbReference type="InterPro" id="IPR004009">
    <property type="entry name" value="SH3_Myosin"/>
</dbReference>
<evidence type="ECO:0000256" key="1">
    <source>
        <dbReference type="ARBA" id="ARBA00008314"/>
    </source>
</evidence>
<evidence type="ECO:0000256" key="5">
    <source>
        <dbReference type="ARBA" id="ARBA00023054"/>
    </source>
</evidence>
<evidence type="ECO:0000259" key="13">
    <source>
        <dbReference type="PROSITE" id="PS51844"/>
    </source>
</evidence>
<dbReference type="EMBL" id="MU863887">
    <property type="protein sequence ID" value="KAK4203682.1"/>
    <property type="molecule type" value="Genomic_DNA"/>
</dbReference>
<proteinExistence type="inferred from homology"/>
<keyword evidence="8 9" id="KW-0009">Actin-binding</keyword>
<name>A0AAN6XTV5_9PEZI</name>
<dbReference type="Proteomes" id="UP001303160">
    <property type="component" value="Unassembled WGS sequence"/>
</dbReference>
<dbReference type="InterPro" id="IPR036961">
    <property type="entry name" value="Kinesin_motor_dom_sf"/>
</dbReference>
<dbReference type="Pfam" id="PF00612">
    <property type="entry name" value="IQ"/>
    <property type="match status" value="3"/>
</dbReference>
<keyword evidence="3 9" id="KW-0547">Nucleotide-binding</keyword>
<dbReference type="GO" id="GO:0016020">
    <property type="term" value="C:membrane"/>
    <property type="evidence" value="ECO:0007669"/>
    <property type="project" value="TreeGrafter"/>
</dbReference>
<comment type="caution">
    <text evidence="14">The sequence shown here is derived from an EMBL/GenBank/DDBJ whole genome shotgun (WGS) entry which is preliminary data.</text>
</comment>
<protein>
    <submittedName>
        <fullName evidence="14">Myosin-2</fullName>
    </submittedName>
</protein>
<dbReference type="CDD" id="cd01380">
    <property type="entry name" value="MYSc_Myo5"/>
    <property type="match status" value="1"/>
</dbReference>
<keyword evidence="15" id="KW-1185">Reference proteome</keyword>
<sequence>MSESYDVGTRAWQPDATEGWVASEVVKKTVDGDKVKLIFRLENDETKELEVSLEALQSGNDPSLPPLMNPTMLEASDDLTNLSHLNEPAVLQAIRLRYLQKEIYTYSGIVLIATNPFARVDSLYVPGMVQVYAGKQRATQAPHLFAIAEEAFMDMMRDNKNQTIVVSGESGAGKTVSAKYIMRYFATRHSPDSPGSRAKKGPEAMSKTEEAILATNPIMEAFGNAKTTRNDNSSRFGKYIEIMFDQETNIIGAKIRTYLLERSRLVFQPLKERNYHIFYQLVAGVTDKERQELGLLPIEQFDYLNQGNTPTIDGVDDKAEFNATKASLKTIGVSEGEQDAIFKLLAGLLHLGNVKIGASRTESVLAATEPSLVKACEILGIDAPEFAKWIVKKQLVTRGEKITSNLSQAQAIVVRDSVAKFIYSSLFDWLVEIINRSLATEEVLSRVKSFIGVLDIYGFEHFAKNSFEQFCINYANEKLQQEFNQHVFKLEQEEYLREKIDWTFIDFADNQPCIDLIEGKLGILSLLDEESRLPMGSDEQFVNKLHHNYAADKHKFYKKPRFGKSSFTVCHYAIDVTYESDGFIEKNRDTVPDEHMAVLRASTNAFLGQVLDAASAVREKDLAQASSNAVKPVAGRRIGVAVNRKPTLGGIFKSSLIELMTTINSTDVHYIRCIKPNEAKEAWKFEGPMVLSQLRACGVLETVRISCAGYPTRWTYEEFALRYYMLVPSSQWTSEIREMADAILTKALGANKVAPGMDKYQMGLTKIFFRAGMLAFLENLRTTRLNDCAILIQKNLKAKYYRKKYLAARNAIVGFQALYRGYKARKEAQELRTIKAAVTIQKNWRGYKQRREFLVIRNDVIRAQAAIKGYLRRKEIMETRVGNAVLIIQRNWRSRQQLRAWRDYRRKIVIVQSLWRGKSARKEYKVIRAEARDLKQISYKLENKVVELTQSLGTMKAQNKELKVQVENYEGQVAIWRNRHNALEARTKELQTEANQAGIAAARLEAMEAEMKKLQASFEESTANVKRMQEEERQLRESLRATNEELEAARQQSEQSEVEKDSLRQQIAELQEALEQARRAAPVNGELANGNGPASAAPAGLINLVSSKKPKRRSAGAEPREMDRYSMAYNPRPVSMAVTGMNRQTTLSGSTFIPGIDSIEMELEGLLADEEGLNQEVTIGLIRNLKIPSPSSNPAPTDKEVLFPSYLINLVTSEMWNNGFVKESERFLANVMQSIQQEVMNHDDEEAINPGAFWLSNVHEMLSFVFLAEDWYEAQKTDNYEYDRLLEIVKHDLESLEFNIYHTWMKVLKKKLNKMIVPAIIESQSLPGFVTNENNRFLGKLLQGSSAPAYSMDNLLSLLNSVFRAMKAYYLEDSIITQTITELLRLVGVTAFNDLLMRRNFLSWKRGLQINYNITRIEEWCKSHDMPEGTLQLEHLMQATKLLQLKKATLNDIEIIQDICWMLSPNQIQKLLNQYLVADYEQPINGEIMKAVASRVTEKSDVLLLQAVDMDDSGPYEIAEPRVITALETYTPSWLQTPRLKRLAEIVSQQAIAQQEKLEFGSQGGDFDTHSMDDLQEMEEGPGSIQASA</sequence>
<dbReference type="SMART" id="SM00015">
    <property type="entry name" value="IQ"/>
    <property type="match status" value="6"/>
</dbReference>
<evidence type="ECO:0000313" key="15">
    <source>
        <dbReference type="Proteomes" id="UP001303160"/>
    </source>
</evidence>
<gene>
    <name evidence="14" type="ORF">QBC40DRAFT_16873</name>
</gene>
<dbReference type="PROSITE" id="PS51844">
    <property type="entry name" value="SH3_LIKE"/>
    <property type="match status" value="1"/>
</dbReference>
<dbReference type="PANTHER" id="PTHR13140">
    <property type="entry name" value="MYOSIN"/>
    <property type="match status" value="1"/>
</dbReference>
<dbReference type="SUPFAM" id="SSF52540">
    <property type="entry name" value="P-loop containing nucleoside triphosphate hydrolases"/>
    <property type="match status" value="2"/>
</dbReference>
<organism evidence="14 15">
    <name type="scientific">Triangularia verruculosa</name>
    <dbReference type="NCBI Taxonomy" id="2587418"/>
    <lineage>
        <taxon>Eukaryota</taxon>
        <taxon>Fungi</taxon>
        <taxon>Dikarya</taxon>
        <taxon>Ascomycota</taxon>
        <taxon>Pezizomycotina</taxon>
        <taxon>Sordariomycetes</taxon>
        <taxon>Sordariomycetidae</taxon>
        <taxon>Sordariales</taxon>
        <taxon>Podosporaceae</taxon>
        <taxon>Triangularia</taxon>
    </lineage>
</organism>
<dbReference type="Gene3D" id="1.10.287.1490">
    <property type="match status" value="1"/>
</dbReference>
<dbReference type="GO" id="GO:0016459">
    <property type="term" value="C:myosin complex"/>
    <property type="evidence" value="ECO:0007669"/>
    <property type="project" value="UniProtKB-KW"/>
</dbReference>
<dbReference type="SUPFAM" id="SSF50084">
    <property type="entry name" value="Myosin S1 fragment, N-terminal domain"/>
    <property type="match status" value="1"/>
</dbReference>
<dbReference type="Gene3D" id="3.40.850.10">
    <property type="entry name" value="Kinesin motor domain"/>
    <property type="match status" value="1"/>
</dbReference>
<dbReference type="Gene3D" id="3.30.70.1590">
    <property type="match status" value="1"/>
</dbReference>
<evidence type="ECO:0000313" key="14">
    <source>
        <dbReference type="EMBL" id="KAK4203682.1"/>
    </source>
</evidence>